<dbReference type="HOGENOM" id="CLU_2755209_0_0_11"/>
<name>E9SVB5_RHOHA</name>
<reference evidence="2" key="1">
    <citation type="submission" date="2011-01" db="EMBL/GenBank/DDBJ databases">
        <authorList>
            <person name="Muzny D."/>
            <person name="Qin X."/>
            <person name="Buhay C."/>
            <person name="Dugan-Rocha S."/>
            <person name="Ding Y."/>
            <person name="Chen G."/>
            <person name="Hawes A."/>
            <person name="Holder M."/>
            <person name="Jhangiani S."/>
            <person name="Johnson A."/>
            <person name="Khan Z."/>
            <person name="Li Z."/>
            <person name="Liu W."/>
            <person name="Liu X."/>
            <person name="Perez L."/>
            <person name="Shen H."/>
            <person name="Wang Q."/>
            <person name="Watt J."/>
            <person name="Xi L."/>
            <person name="Xin Y."/>
            <person name="Zhou J."/>
            <person name="Deng J."/>
            <person name="Jiang H."/>
            <person name="Liu Y."/>
            <person name="Qu J."/>
            <person name="Song X.-Z."/>
            <person name="Zhang L."/>
            <person name="Villasana D."/>
            <person name="Johnson A."/>
            <person name="Liu J."/>
            <person name="Liyanage D."/>
            <person name="Lorensuhewa L."/>
            <person name="Robinson T."/>
            <person name="Song A."/>
            <person name="Song B.-B."/>
            <person name="Dinh H."/>
            <person name="Thornton R."/>
            <person name="Coyle M."/>
            <person name="Francisco L."/>
            <person name="Jackson L."/>
            <person name="Javaid M."/>
            <person name="Korchina V."/>
            <person name="Kovar C."/>
            <person name="Mata R."/>
            <person name="Mathew T."/>
            <person name="Ngo R."/>
            <person name="Nguyen L."/>
            <person name="Nguyen N."/>
            <person name="Okwuonu G."/>
            <person name="Ongeri F."/>
            <person name="Pham C."/>
            <person name="Simmons D."/>
            <person name="Wilczek-Boney K."/>
            <person name="Hale W."/>
            <person name="Jakkamsetti A."/>
            <person name="Pham P."/>
            <person name="Ruth R."/>
            <person name="San Lucas F."/>
            <person name="Warren J."/>
            <person name="Zhang J."/>
            <person name="Zhao Z."/>
            <person name="Zhou C."/>
            <person name="Zhu D."/>
            <person name="Lee S."/>
            <person name="Bess C."/>
            <person name="Blankenburg K."/>
            <person name="Forbes L."/>
            <person name="Fu Q."/>
            <person name="Gubbala S."/>
            <person name="Hirani K."/>
            <person name="Jayaseelan J.C."/>
            <person name="Lara F."/>
            <person name="Munidasa M."/>
            <person name="Palculict T."/>
            <person name="Patil S."/>
            <person name="Pu L.-L."/>
            <person name="Saada N."/>
            <person name="Tang L."/>
            <person name="Weissenberger G."/>
            <person name="Zhu Y."/>
            <person name="Hemphill L."/>
            <person name="Shang Y."/>
            <person name="Youmans B."/>
            <person name="Ayvaz T."/>
            <person name="Ross M."/>
            <person name="Santibanez J."/>
            <person name="Aqrawi P."/>
            <person name="Gross S."/>
            <person name="Joshi V."/>
            <person name="Fowler G."/>
            <person name="Nazareth L."/>
            <person name="Reid J."/>
            <person name="Worley K."/>
            <person name="Petrosino J."/>
            <person name="Highlander S."/>
            <person name="Gibbs R."/>
        </authorList>
    </citation>
    <scope>NUCLEOTIDE SEQUENCE [LARGE SCALE GENOMIC DNA]</scope>
    <source>
        <strain evidence="2">ATCC 33707</strain>
    </source>
</reference>
<feature type="region of interest" description="Disordered" evidence="1">
    <location>
        <begin position="49"/>
        <end position="70"/>
    </location>
</feature>
<sequence>MGRDLSVTVAYGRYRFETNGPRRIAAARTCPRDPDTRFFEGAAVKRTRVRPTTSVRERRLAGRSGEDLPE</sequence>
<comment type="caution">
    <text evidence="2">The sequence shown here is derived from an EMBL/GenBank/DDBJ whole genome shotgun (WGS) entry which is preliminary data.</text>
</comment>
<evidence type="ECO:0000313" key="3">
    <source>
        <dbReference type="Proteomes" id="UP000004245"/>
    </source>
</evidence>
<gene>
    <name evidence="2" type="ORF">HMPREF0724_10183</name>
</gene>
<protein>
    <submittedName>
        <fullName evidence="2">Uncharacterized protein</fullName>
    </submittedName>
</protein>
<dbReference type="AlphaFoldDB" id="E9SVB5"/>
<dbReference type="EMBL" id="ADNW02000001">
    <property type="protein sequence ID" value="EGD26249.1"/>
    <property type="molecule type" value="Genomic_DNA"/>
</dbReference>
<organism evidence="2 3">
    <name type="scientific">Prescottella equi ATCC 33707</name>
    <dbReference type="NCBI Taxonomy" id="525370"/>
    <lineage>
        <taxon>Bacteria</taxon>
        <taxon>Bacillati</taxon>
        <taxon>Actinomycetota</taxon>
        <taxon>Actinomycetes</taxon>
        <taxon>Mycobacteriales</taxon>
        <taxon>Nocardiaceae</taxon>
        <taxon>Prescottella</taxon>
    </lineage>
</organism>
<accession>E9SVB5</accession>
<proteinExistence type="predicted"/>
<evidence type="ECO:0000256" key="1">
    <source>
        <dbReference type="SAM" id="MobiDB-lite"/>
    </source>
</evidence>
<dbReference type="Proteomes" id="UP000004245">
    <property type="component" value="Unassembled WGS sequence"/>
</dbReference>
<evidence type="ECO:0000313" key="2">
    <source>
        <dbReference type="EMBL" id="EGD26249.1"/>
    </source>
</evidence>
<feature type="compositionally biased region" description="Basic and acidic residues" evidence="1">
    <location>
        <begin position="55"/>
        <end position="70"/>
    </location>
</feature>
<keyword evidence="3" id="KW-1185">Reference proteome</keyword>